<feature type="transmembrane region" description="Helical" evidence="14">
    <location>
        <begin position="384"/>
        <end position="409"/>
    </location>
</feature>
<feature type="transmembrane region" description="Helical" evidence="14">
    <location>
        <begin position="440"/>
        <end position="460"/>
    </location>
</feature>
<dbReference type="Proteomes" id="UP000027665">
    <property type="component" value="Unassembled WGS sequence"/>
</dbReference>
<name>A0A073J2Y8_9BACT</name>
<keyword evidence="5 14" id="KW-0812">Transmembrane</keyword>
<dbReference type="GeneID" id="90983950"/>
<feature type="transmembrane region" description="Helical" evidence="14">
    <location>
        <begin position="117"/>
        <end position="136"/>
    </location>
</feature>
<evidence type="ECO:0000256" key="3">
    <source>
        <dbReference type="ARBA" id="ARBA00022448"/>
    </source>
</evidence>
<dbReference type="eggNOG" id="COG0591">
    <property type="taxonomic scope" value="Bacteria"/>
</dbReference>
<keyword evidence="8" id="KW-0915">Sodium</keyword>
<keyword evidence="6" id="KW-0769">Symport</keyword>
<evidence type="ECO:0008006" key="17">
    <source>
        <dbReference type="Google" id="ProtNLM"/>
    </source>
</evidence>
<dbReference type="Gene3D" id="1.20.1730.10">
    <property type="entry name" value="Sodium/glucose cotransporter"/>
    <property type="match status" value="1"/>
</dbReference>
<keyword evidence="4" id="KW-1003">Cell membrane</keyword>
<evidence type="ECO:0000256" key="2">
    <source>
        <dbReference type="ARBA" id="ARBA00006434"/>
    </source>
</evidence>
<dbReference type="InterPro" id="IPR050277">
    <property type="entry name" value="Sodium:Solute_Symporter"/>
</dbReference>
<feature type="transmembrane region" description="Helical" evidence="14">
    <location>
        <begin position="6"/>
        <end position="23"/>
    </location>
</feature>
<evidence type="ECO:0000256" key="13">
    <source>
        <dbReference type="RuleBase" id="RU362091"/>
    </source>
</evidence>
<dbReference type="RefSeq" id="WP_037976825.1">
    <property type="nucleotide sequence ID" value="NZ_JMKI01000036.1"/>
</dbReference>
<proteinExistence type="inferred from homology"/>
<keyword evidence="7 14" id="KW-1133">Transmembrane helix</keyword>
<feature type="transmembrane region" description="Helical" evidence="14">
    <location>
        <begin position="416"/>
        <end position="434"/>
    </location>
</feature>
<evidence type="ECO:0000256" key="1">
    <source>
        <dbReference type="ARBA" id="ARBA00004651"/>
    </source>
</evidence>
<keyword evidence="3" id="KW-0813">Transport</keyword>
<dbReference type="GO" id="GO:0006814">
    <property type="term" value="P:sodium ion transport"/>
    <property type="evidence" value="ECO:0007669"/>
    <property type="project" value="UniProtKB-KW"/>
</dbReference>
<feature type="transmembrane region" description="Helical" evidence="14">
    <location>
        <begin position="358"/>
        <end position="378"/>
    </location>
</feature>
<keyword evidence="11" id="KW-0739">Sodium transport</keyword>
<evidence type="ECO:0000256" key="8">
    <source>
        <dbReference type="ARBA" id="ARBA00023053"/>
    </source>
</evidence>
<evidence type="ECO:0000313" key="16">
    <source>
        <dbReference type="Proteomes" id="UP000027665"/>
    </source>
</evidence>
<dbReference type="CDD" id="cd10322">
    <property type="entry name" value="SLC5sbd"/>
    <property type="match status" value="1"/>
</dbReference>
<feature type="transmembrane region" description="Helical" evidence="14">
    <location>
        <begin position="156"/>
        <end position="178"/>
    </location>
</feature>
<comment type="catalytic activity">
    <reaction evidence="12">
        <text>L-proline(in) + Na(+)(in) = L-proline(out) + Na(+)(out)</text>
        <dbReference type="Rhea" id="RHEA:28967"/>
        <dbReference type="ChEBI" id="CHEBI:29101"/>
        <dbReference type="ChEBI" id="CHEBI:60039"/>
    </reaction>
</comment>
<evidence type="ECO:0000256" key="9">
    <source>
        <dbReference type="ARBA" id="ARBA00023065"/>
    </source>
</evidence>
<reference evidence="15 16" key="1">
    <citation type="submission" date="2014-04" db="EMBL/GenBank/DDBJ databases">
        <title>Draft Genome Sequence of Synergistes jonesii.</title>
        <authorList>
            <person name="Coil D.A."/>
            <person name="Eisen J.A."/>
            <person name="Holland-Moritz H.E."/>
        </authorList>
    </citation>
    <scope>NUCLEOTIDE SEQUENCE [LARGE SCALE GENOMIC DNA]</scope>
    <source>
        <strain evidence="15 16">78-1</strain>
    </source>
</reference>
<evidence type="ECO:0000256" key="6">
    <source>
        <dbReference type="ARBA" id="ARBA00022847"/>
    </source>
</evidence>
<evidence type="ECO:0000313" key="15">
    <source>
        <dbReference type="EMBL" id="KEJ92062.1"/>
    </source>
</evidence>
<feature type="transmembrane region" description="Helical" evidence="14">
    <location>
        <begin position="44"/>
        <end position="68"/>
    </location>
</feature>
<protein>
    <recommendedName>
        <fullName evidence="17">Sodium:solute symporter</fullName>
    </recommendedName>
</protein>
<keyword evidence="10 14" id="KW-0472">Membrane</keyword>
<feature type="transmembrane region" description="Helical" evidence="14">
    <location>
        <begin position="269"/>
        <end position="291"/>
    </location>
</feature>
<evidence type="ECO:0000256" key="7">
    <source>
        <dbReference type="ARBA" id="ARBA00022989"/>
    </source>
</evidence>
<dbReference type="GO" id="GO:0015293">
    <property type="term" value="F:symporter activity"/>
    <property type="evidence" value="ECO:0007669"/>
    <property type="project" value="UniProtKB-KW"/>
</dbReference>
<comment type="caution">
    <text evidence="15">The sequence shown here is derived from an EMBL/GenBank/DDBJ whole genome shotgun (WGS) entry which is preliminary data.</text>
</comment>
<dbReference type="Pfam" id="PF00474">
    <property type="entry name" value="SSF"/>
    <property type="match status" value="1"/>
</dbReference>
<dbReference type="PANTHER" id="PTHR48086:SF3">
    <property type="entry name" value="SODIUM_PROLINE SYMPORTER"/>
    <property type="match status" value="1"/>
</dbReference>
<organism evidence="15 16">
    <name type="scientific">Synergistes jonesii</name>
    <dbReference type="NCBI Taxonomy" id="2754"/>
    <lineage>
        <taxon>Bacteria</taxon>
        <taxon>Thermotogati</taxon>
        <taxon>Synergistota</taxon>
        <taxon>Synergistia</taxon>
        <taxon>Synergistales</taxon>
        <taxon>Synergistaceae</taxon>
        <taxon>Synergistes</taxon>
    </lineage>
</organism>
<feature type="transmembrane region" description="Helical" evidence="14">
    <location>
        <begin position="311"/>
        <end position="337"/>
    </location>
</feature>
<dbReference type="PROSITE" id="PS00456">
    <property type="entry name" value="NA_SOLUT_SYMP_1"/>
    <property type="match status" value="1"/>
</dbReference>
<feature type="transmembrane region" description="Helical" evidence="14">
    <location>
        <begin position="227"/>
        <end position="248"/>
    </location>
</feature>
<sequence length="483" mass="51899">MKIVELSLTVSYILICIIIGIWASRKVSSSSDDYWVAGRKIGTFANSWALMAALGSGGSILGVNGLAYNAGVPYVFAMYAGAVVGFPFAAILVAEHLRDLKVRTVPEYLNIRYNNKALSIVVPLIIMVAMEVYIVAQLKAAGITVVYLLGLPYHYAVIITAIVFTLYVSIGGMWAITLTDVLQGILMFAVVILLSLVVFASFGGVTPLLGKATAASPAFGHLKEMSFISYAGAFVVWLIAGCTVPHLVMRVFTARDSYSAKLSLNYSMVFYAILTVVGVLAVASAGHVLFPNLKDADTVFLRVMEYFLPNTIMRGIAVAAVMAAVMSTTDALILAVSSAAVNDIYKKHINKDATDKKVVRMGLIITWIAGVLAIYFALNPPKLLTMLYTAAVGLLGSSLLAPILLGIWWKKATPRAALLSCLSGGISYCYLLWFTKMPPLSHVLVAIPISFVVLFVASNFTAPTDPKIMELVSKIHESGEIAD</sequence>
<dbReference type="PROSITE" id="PS50283">
    <property type="entry name" value="NA_SOLUT_SYMP_3"/>
    <property type="match status" value="1"/>
</dbReference>
<dbReference type="STRING" id="2754.EH55_06690"/>
<comment type="similarity">
    <text evidence="2 13">Belongs to the sodium:solute symporter (SSF) (TC 2.A.21) family.</text>
</comment>
<keyword evidence="9" id="KW-0406">Ion transport</keyword>
<dbReference type="GO" id="GO:0005886">
    <property type="term" value="C:plasma membrane"/>
    <property type="evidence" value="ECO:0007669"/>
    <property type="project" value="UniProtKB-SubCell"/>
</dbReference>
<feature type="transmembrane region" description="Helical" evidence="14">
    <location>
        <begin position="74"/>
        <end position="97"/>
    </location>
</feature>
<feature type="transmembrane region" description="Helical" evidence="14">
    <location>
        <begin position="185"/>
        <end position="207"/>
    </location>
</feature>
<dbReference type="InterPro" id="IPR018212">
    <property type="entry name" value="Na/solute_symporter_CS"/>
</dbReference>
<dbReference type="InterPro" id="IPR001734">
    <property type="entry name" value="Na/solute_symporter"/>
</dbReference>
<evidence type="ECO:0000256" key="4">
    <source>
        <dbReference type="ARBA" id="ARBA00022475"/>
    </source>
</evidence>
<evidence type="ECO:0000256" key="11">
    <source>
        <dbReference type="ARBA" id="ARBA00023201"/>
    </source>
</evidence>
<comment type="subcellular location">
    <subcellularLocation>
        <location evidence="1">Cell membrane</location>
        <topology evidence="1">Multi-pass membrane protein</topology>
    </subcellularLocation>
</comment>
<dbReference type="InterPro" id="IPR038377">
    <property type="entry name" value="Na/Glc_symporter_sf"/>
</dbReference>
<keyword evidence="16" id="KW-1185">Reference proteome</keyword>
<evidence type="ECO:0000256" key="14">
    <source>
        <dbReference type="SAM" id="Phobius"/>
    </source>
</evidence>
<dbReference type="GO" id="GO:0046942">
    <property type="term" value="P:carboxylic acid transport"/>
    <property type="evidence" value="ECO:0007669"/>
    <property type="project" value="UniProtKB-ARBA"/>
</dbReference>
<dbReference type="NCBIfam" id="TIGR00813">
    <property type="entry name" value="sss"/>
    <property type="match status" value="1"/>
</dbReference>
<gene>
    <name evidence="15" type="ORF">EH55_06690</name>
</gene>
<dbReference type="AlphaFoldDB" id="A0A073J2Y8"/>
<evidence type="ECO:0000256" key="12">
    <source>
        <dbReference type="ARBA" id="ARBA00033708"/>
    </source>
</evidence>
<evidence type="ECO:0000256" key="10">
    <source>
        <dbReference type="ARBA" id="ARBA00023136"/>
    </source>
</evidence>
<dbReference type="OrthoDB" id="2211at2"/>
<dbReference type="EMBL" id="JMKI01000036">
    <property type="protein sequence ID" value="KEJ92062.1"/>
    <property type="molecule type" value="Genomic_DNA"/>
</dbReference>
<evidence type="ECO:0000256" key="5">
    <source>
        <dbReference type="ARBA" id="ARBA00022692"/>
    </source>
</evidence>
<dbReference type="PANTHER" id="PTHR48086">
    <property type="entry name" value="SODIUM/PROLINE SYMPORTER-RELATED"/>
    <property type="match status" value="1"/>
</dbReference>
<accession>A0A073J2Y8</accession>